<keyword evidence="1" id="KW-1133">Transmembrane helix</keyword>
<protein>
    <submittedName>
        <fullName evidence="2">Uncharacterized protein</fullName>
    </submittedName>
</protein>
<evidence type="ECO:0000313" key="3">
    <source>
        <dbReference type="Proteomes" id="UP000318733"/>
    </source>
</evidence>
<keyword evidence="3" id="KW-1185">Reference proteome</keyword>
<gene>
    <name evidence="2" type="ORF">FO440_14595</name>
</gene>
<sequence length="74" mass="9165">MRFALFFLALFVTVSCLEGAPALHPFPNYGAVILIWIIYNLLMLPRRRRIRYWRNRRNLQDRYMRAYLRNNRFE</sequence>
<evidence type="ECO:0000313" key="2">
    <source>
        <dbReference type="EMBL" id="TSJ40962.1"/>
    </source>
</evidence>
<name>A0A556MME3_9SPHI</name>
<proteinExistence type="predicted"/>
<keyword evidence="1" id="KW-0472">Membrane</keyword>
<organism evidence="2 3">
    <name type="scientific">Mucilaginibacter corticis</name>
    <dbReference type="NCBI Taxonomy" id="2597670"/>
    <lineage>
        <taxon>Bacteria</taxon>
        <taxon>Pseudomonadati</taxon>
        <taxon>Bacteroidota</taxon>
        <taxon>Sphingobacteriia</taxon>
        <taxon>Sphingobacteriales</taxon>
        <taxon>Sphingobacteriaceae</taxon>
        <taxon>Mucilaginibacter</taxon>
    </lineage>
</organism>
<comment type="caution">
    <text evidence="2">The sequence shown here is derived from an EMBL/GenBank/DDBJ whole genome shotgun (WGS) entry which is preliminary data.</text>
</comment>
<reference evidence="2 3" key="1">
    <citation type="submission" date="2019-07" db="EMBL/GenBank/DDBJ databases">
        <authorList>
            <person name="Huq M.A."/>
        </authorList>
    </citation>
    <scope>NUCLEOTIDE SEQUENCE [LARGE SCALE GENOMIC DNA]</scope>
    <source>
        <strain evidence="2 3">MAH-19</strain>
    </source>
</reference>
<dbReference type="Proteomes" id="UP000318733">
    <property type="component" value="Unassembled WGS sequence"/>
</dbReference>
<dbReference type="RefSeq" id="WP_144249000.1">
    <property type="nucleotide sequence ID" value="NZ_VLPK01000002.1"/>
</dbReference>
<dbReference type="PROSITE" id="PS51257">
    <property type="entry name" value="PROKAR_LIPOPROTEIN"/>
    <property type="match status" value="1"/>
</dbReference>
<evidence type="ECO:0000256" key="1">
    <source>
        <dbReference type="SAM" id="Phobius"/>
    </source>
</evidence>
<feature type="transmembrane region" description="Helical" evidence="1">
    <location>
        <begin position="29"/>
        <end position="46"/>
    </location>
</feature>
<dbReference type="EMBL" id="VLPK01000002">
    <property type="protein sequence ID" value="TSJ40962.1"/>
    <property type="molecule type" value="Genomic_DNA"/>
</dbReference>
<keyword evidence="1" id="KW-0812">Transmembrane</keyword>
<dbReference type="AlphaFoldDB" id="A0A556MME3"/>
<accession>A0A556MME3</accession>